<feature type="transmembrane region" description="Helical" evidence="1">
    <location>
        <begin position="79"/>
        <end position="97"/>
    </location>
</feature>
<evidence type="ECO:0000313" key="3">
    <source>
        <dbReference type="EMBL" id="RIE15290.1"/>
    </source>
</evidence>
<dbReference type="EMBL" id="QXIW01000004">
    <property type="protein sequence ID" value="RIE14924.1"/>
    <property type="molecule type" value="Genomic_DNA"/>
</dbReference>
<feature type="transmembrane region" description="Helical" evidence="1">
    <location>
        <begin position="126"/>
        <end position="143"/>
    </location>
</feature>
<keyword evidence="4" id="KW-1185">Reference proteome</keyword>
<feature type="transmembrane region" description="Helical" evidence="1">
    <location>
        <begin position="176"/>
        <end position="201"/>
    </location>
</feature>
<evidence type="ECO:0000256" key="1">
    <source>
        <dbReference type="SAM" id="Phobius"/>
    </source>
</evidence>
<feature type="transmembrane region" description="Helical" evidence="1">
    <location>
        <begin position="213"/>
        <end position="232"/>
    </location>
</feature>
<comment type="caution">
    <text evidence="2">The sequence shown here is derived from an EMBL/GenBank/DDBJ whole genome shotgun (WGS) entry which is preliminary data.</text>
</comment>
<evidence type="ECO:0000313" key="2">
    <source>
        <dbReference type="EMBL" id="RIE14924.1"/>
    </source>
</evidence>
<protein>
    <recommendedName>
        <fullName evidence="6">Conjugal transfer protein TraX</fullName>
    </recommendedName>
</protein>
<dbReference type="Pfam" id="PF05857">
    <property type="entry name" value="TraX"/>
    <property type="match status" value="1"/>
</dbReference>
<dbReference type="EMBL" id="QXIX01000011">
    <property type="protein sequence ID" value="RIE15290.1"/>
    <property type="molecule type" value="Genomic_DNA"/>
</dbReference>
<sequence length="234" mass="26406">MSTLTNADEGASSLRDGWPTLEQSDALKLVAIISMTIDHVGAILLPQVDWLRIIGRVAFPLFAYQLAAGYLHTHDLSRYVLRLAIWGLIAQPVYMIAFGVRPWTLNIFGTLLLGLLAIWGWDHRRWWAVVLALSVAAIQLWLPAVGPDYGLYGVVLCLTSFVLFQHREQLAIGHGLLHVLAGILFWPSQVYALASIPFILWPPRLHLRHLPELFYAYYPAHLALLVLVRYLLAR</sequence>
<dbReference type="Proteomes" id="UP000265724">
    <property type="component" value="Unassembled WGS sequence"/>
</dbReference>
<organism evidence="2 5">
    <name type="scientific">Candidatus Cryosericum hinesii</name>
    <dbReference type="NCBI Taxonomy" id="2290915"/>
    <lineage>
        <taxon>Bacteria</taxon>
        <taxon>Pseudomonadati</taxon>
        <taxon>Caldisericota/Cryosericota group</taxon>
        <taxon>Candidatus Cryosericota</taxon>
        <taxon>Candidatus Cryosericia</taxon>
        <taxon>Candidatus Cryosericales</taxon>
        <taxon>Candidatus Cryosericaceae</taxon>
        <taxon>Candidatus Cryosericum</taxon>
    </lineage>
</organism>
<dbReference type="InterPro" id="IPR008875">
    <property type="entry name" value="TraX"/>
</dbReference>
<keyword evidence="1" id="KW-0812">Transmembrane</keyword>
<dbReference type="Proteomes" id="UP000266042">
    <property type="component" value="Unassembled WGS sequence"/>
</dbReference>
<name>A0A398DUF8_9BACT</name>
<reference evidence="4 5" key="1">
    <citation type="submission" date="2018-09" db="EMBL/GenBank/DDBJ databases">
        <title>Discovery and Ecogenomic Context for Candidatus Cryosericales, a Global Caldiserica Order Active in Thawing Permafrost.</title>
        <authorList>
            <person name="Martinez M.A."/>
            <person name="Woodcroft B.J."/>
            <person name="Ignacio Espinoza J.C."/>
            <person name="Zayed A."/>
            <person name="Singleton C.M."/>
            <person name="Boyd J."/>
            <person name="Li Y.-F."/>
            <person name="Purvine S."/>
            <person name="Maughan H."/>
            <person name="Hodgkins S.B."/>
            <person name="Anderson D."/>
            <person name="Sederholm M."/>
            <person name="Temperton B."/>
            <person name="Saleska S.R."/>
            <person name="Tyson G.W."/>
            <person name="Rich V.I."/>
        </authorList>
    </citation>
    <scope>NUCLEOTIDE SEQUENCE [LARGE SCALE GENOMIC DNA]</scope>
    <source>
        <strain evidence="3 4">SMC2</strain>
        <strain evidence="2 5">SMC3</strain>
    </source>
</reference>
<evidence type="ECO:0000313" key="4">
    <source>
        <dbReference type="Proteomes" id="UP000265724"/>
    </source>
</evidence>
<feature type="transmembrane region" description="Helical" evidence="1">
    <location>
        <begin position="149"/>
        <end position="164"/>
    </location>
</feature>
<accession>A0A398DUF8</accession>
<proteinExistence type="predicted"/>
<keyword evidence="1" id="KW-1133">Transmembrane helix</keyword>
<evidence type="ECO:0008006" key="6">
    <source>
        <dbReference type="Google" id="ProtNLM"/>
    </source>
</evidence>
<feature type="transmembrane region" description="Helical" evidence="1">
    <location>
        <begin position="103"/>
        <end position="121"/>
    </location>
</feature>
<dbReference type="AlphaFoldDB" id="A0A398DUF8"/>
<feature type="transmembrane region" description="Helical" evidence="1">
    <location>
        <begin position="53"/>
        <end position="72"/>
    </location>
</feature>
<evidence type="ECO:0000313" key="5">
    <source>
        <dbReference type="Proteomes" id="UP000266042"/>
    </source>
</evidence>
<gene>
    <name evidence="3" type="ORF">SMC2_01160</name>
    <name evidence="2" type="ORF">SMC3_00780</name>
</gene>
<dbReference type="RefSeq" id="WP_119086769.1">
    <property type="nucleotide sequence ID" value="NZ_QXIV01000003.1"/>
</dbReference>
<keyword evidence="1" id="KW-0472">Membrane</keyword>